<organism evidence="2 3">
    <name type="scientific">Purpureocillium lavendulum</name>
    <dbReference type="NCBI Taxonomy" id="1247861"/>
    <lineage>
        <taxon>Eukaryota</taxon>
        <taxon>Fungi</taxon>
        <taxon>Dikarya</taxon>
        <taxon>Ascomycota</taxon>
        <taxon>Pezizomycotina</taxon>
        <taxon>Sordariomycetes</taxon>
        <taxon>Hypocreomycetidae</taxon>
        <taxon>Hypocreales</taxon>
        <taxon>Ophiocordycipitaceae</taxon>
        <taxon>Purpureocillium</taxon>
    </lineage>
</organism>
<evidence type="ECO:0000256" key="1">
    <source>
        <dbReference type="SAM" id="MobiDB-lite"/>
    </source>
</evidence>
<feature type="compositionally biased region" description="Basic and acidic residues" evidence="1">
    <location>
        <begin position="26"/>
        <end position="39"/>
    </location>
</feature>
<evidence type="ECO:0000313" key="3">
    <source>
        <dbReference type="Proteomes" id="UP001163105"/>
    </source>
</evidence>
<comment type="caution">
    <text evidence="2">The sequence shown here is derived from an EMBL/GenBank/DDBJ whole genome shotgun (WGS) entry which is preliminary data.</text>
</comment>
<reference evidence="2" key="1">
    <citation type="submission" date="2023-01" db="EMBL/GenBank/DDBJ databases">
        <title>The growth and conidiation of Purpureocillium lavendulum are regulated by nitrogen source and histone H3K14 acetylation.</title>
        <authorList>
            <person name="Tang P."/>
            <person name="Han J."/>
            <person name="Zhang C."/>
            <person name="Tang P."/>
            <person name="Qi F."/>
            <person name="Zhang K."/>
            <person name="Liang L."/>
        </authorList>
    </citation>
    <scope>NUCLEOTIDE SEQUENCE</scope>
    <source>
        <strain evidence="2">YMF1.00683</strain>
    </source>
</reference>
<sequence length="60" mass="6845">MHEVAGAKARLQDGTYDKVCEWQRYEAASKRGSRHESSEAKAASKRVRGRVPDQERQRDA</sequence>
<gene>
    <name evidence="2" type="ORF">O9K51_10400</name>
</gene>
<dbReference type="Proteomes" id="UP001163105">
    <property type="component" value="Unassembled WGS sequence"/>
</dbReference>
<dbReference type="AlphaFoldDB" id="A0AB34FE57"/>
<dbReference type="EMBL" id="JAQHRD010000014">
    <property type="protein sequence ID" value="KAJ6437101.1"/>
    <property type="molecule type" value="Genomic_DNA"/>
</dbReference>
<name>A0AB34FE57_9HYPO</name>
<proteinExistence type="predicted"/>
<feature type="region of interest" description="Disordered" evidence="1">
    <location>
        <begin position="26"/>
        <end position="60"/>
    </location>
</feature>
<protein>
    <submittedName>
        <fullName evidence="2">Uncharacterized protein</fullName>
    </submittedName>
</protein>
<accession>A0AB34FE57</accession>
<feature type="compositionally biased region" description="Basic and acidic residues" evidence="1">
    <location>
        <begin position="50"/>
        <end position="60"/>
    </location>
</feature>
<evidence type="ECO:0000313" key="2">
    <source>
        <dbReference type="EMBL" id="KAJ6437101.1"/>
    </source>
</evidence>
<keyword evidence="3" id="KW-1185">Reference proteome</keyword>